<sequence>MLSLLIMAFLSTDQKLKQKNQVITQLKKELATLHEPVADSITKNVEPIKEEVITAAPPALTEETTMQPMSKQTPVIAEPSYKEVLAQYAPHLTQIYFVETYAFDGAPHEMLYEMYPNAGVRHIYEEAYGRIQNIFNEMNDVLQSTLPPQQLARFNEEQQAWQQTIDATVNELRSHGGSAVGVNVASHLYSETMLRCKDILHNYFDVVEITGRLDS</sequence>
<organism evidence="1">
    <name type="scientific">Metalysinibacillus saudimassiliensis</name>
    <dbReference type="NCBI Taxonomy" id="1461583"/>
    <lineage>
        <taxon>Bacteria</taxon>
        <taxon>Bacillati</taxon>
        <taxon>Bacillota</taxon>
        <taxon>Bacilli</taxon>
        <taxon>Bacillales</taxon>
        <taxon>Caryophanaceae</taxon>
        <taxon>Metalysinibacillus</taxon>
    </lineage>
</organism>
<protein>
    <recommendedName>
        <fullName evidence="2">Lysozyme inhibitor LprI N-terminal domain-containing protein</fullName>
    </recommendedName>
</protein>
<accession>A0A078MDC5</accession>
<dbReference type="PATRIC" id="fig|1461583.4.peg.1799"/>
<gene>
    <name evidence="1" type="ORF">BN1050_01877</name>
</gene>
<dbReference type="EMBL" id="LN483075">
    <property type="protein sequence ID" value="CEA04204.1"/>
    <property type="molecule type" value="Genomic_DNA"/>
</dbReference>
<evidence type="ECO:0008006" key="2">
    <source>
        <dbReference type="Google" id="ProtNLM"/>
    </source>
</evidence>
<proteinExistence type="predicted"/>
<name>A0A078MDC5_9BACL</name>
<reference evidence="1" key="1">
    <citation type="submission" date="2014-07" db="EMBL/GenBank/DDBJ databases">
        <authorList>
            <person name="Urmite Genomes Urmite Genomes"/>
        </authorList>
    </citation>
    <scope>NUCLEOTIDE SEQUENCE</scope>
    <source>
        <strain evidence="1">13S34_air</strain>
    </source>
</reference>
<evidence type="ECO:0000313" key="1">
    <source>
        <dbReference type="EMBL" id="CEA04204.1"/>
    </source>
</evidence>
<dbReference type="HOGENOM" id="CLU_1281921_0_0_9"/>
<dbReference type="AlphaFoldDB" id="A0A078MDC5"/>